<evidence type="ECO:0000313" key="2">
    <source>
        <dbReference type="EMBL" id="TKR34028.1"/>
    </source>
</evidence>
<comment type="caution">
    <text evidence="2">The sequence shown here is derived from an EMBL/GenBank/DDBJ whole genome shotgun (WGS) entry which is preliminary data.</text>
</comment>
<name>A0A4U5JYW1_9GAMM</name>
<dbReference type="Pfam" id="PF09842">
    <property type="entry name" value="DUF2069"/>
    <property type="match status" value="1"/>
</dbReference>
<gene>
    <name evidence="2" type="ORF">FCE95_07105</name>
</gene>
<dbReference type="RefSeq" id="WP_137266231.1">
    <property type="nucleotide sequence ID" value="NZ_SZUA01000001.1"/>
</dbReference>
<dbReference type="InterPro" id="IPR018643">
    <property type="entry name" value="DUF2069_membrane"/>
</dbReference>
<feature type="transmembrane region" description="Helical" evidence="1">
    <location>
        <begin position="81"/>
        <end position="102"/>
    </location>
</feature>
<accession>A0A4U5JYW1</accession>
<keyword evidence="3" id="KW-1185">Reference proteome</keyword>
<keyword evidence="1" id="KW-0812">Transmembrane</keyword>
<dbReference type="AlphaFoldDB" id="A0A4U5JYW1"/>
<proteinExistence type="predicted"/>
<sequence length="114" mass="12045">MKPAKPLLALALLALSALYAFWFLRGGETVAACVFGLPPLLLAFGTLRAGAARAAFWAGLLALFWFSHGVMIAWSSPSERSLAWIEIALSLAVVTLASQAGLRARFGGRKRSGG</sequence>
<dbReference type="Proteomes" id="UP000308707">
    <property type="component" value="Unassembled WGS sequence"/>
</dbReference>
<dbReference type="EMBL" id="SZUA01000001">
    <property type="protein sequence ID" value="TKR34028.1"/>
    <property type="molecule type" value="Genomic_DNA"/>
</dbReference>
<organism evidence="2 3">
    <name type="scientific">Luteimonas gilva</name>
    <dbReference type="NCBI Taxonomy" id="2572684"/>
    <lineage>
        <taxon>Bacteria</taxon>
        <taxon>Pseudomonadati</taxon>
        <taxon>Pseudomonadota</taxon>
        <taxon>Gammaproteobacteria</taxon>
        <taxon>Lysobacterales</taxon>
        <taxon>Lysobacteraceae</taxon>
        <taxon>Luteimonas</taxon>
    </lineage>
</organism>
<reference evidence="2 3" key="1">
    <citation type="submission" date="2019-04" db="EMBL/GenBank/DDBJ databases">
        <title>Reference strain of H23.</title>
        <authorList>
            <person name="Luo X."/>
        </authorList>
    </citation>
    <scope>NUCLEOTIDE SEQUENCE [LARGE SCALE GENOMIC DNA]</scope>
    <source>
        <strain evidence="2 3">H23</strain>
    </source>
</reference>
<feature type="transmembrane region" description="Helical" evidence="1">
    <location>
        <begin position="54"/>
        <end position="75"/>
    </location>
</feature>
<dbReference type="OrthoDB" id="5957486at2"/>
<feature type="transmembrane region" description="Helical" evidence="1">
    <location>
        <begin position="30"/>
        <end position="47"/>
    </location>
</feature>
<keyword evidence="1" id="KW-0472">Membrane</keyword>
<protein>
    <submittedName>
        <fullName evidence="2">DUF2069 domain-containing protein</fullName>
    </submittedName>
</protein>
<evidence type="ECO:0000256" key="1">
    <source>
        <dbReference type="SAM" id="Phobius"/>
    </source>
</evidence>
<evidence type="ECO:0000313" key="3">
    <source>
        <dbReference type="Proteomes" id="UP000308707"/>
    </source>
</evidence>
<keyword evidence="1" id="KW-1133">Transmembrane helix</keyword>